<proteinExistence type="predicted"/>
<dbReference type="EMBL" id="GL890873">
    <property type="protein sequence ID" value="EGJ33079.1"/>
    <property type="molecule type" value="Genomic_DNA"/>
</dbReference>
<dbReference type="Proteomes" id="UP000003959">
    <property type="component" value="Unassembled WGS sequence"/>
</dbReference>
<gene>
    <name evidence="1" type="ORF">LYNGBM3L_54290</name>
</gene>
<evidence type="ECO:0000313" key="1">
    <source>
        <dbReference type="EMBL" id="EGJ33079.1"/>
    </source>
</evidence>
<sequence length="68" mass="7941">MPRGNPQDRTASPVPKLHRFCKLHIPSISELGLNWDGVIRNFLVHQDGKEKPTNVNTDNFWEKTILWF</sequence>
<protein>
    <submittedName>
        <fullName evidence="1">Uncharacterized protein</fullName>
    </submittedName>
</protein>
<dbReference type="HOGENOM" id="CLU_2789367_0_0_3"/>
<organism evidence="1 2">
    <name type="scientific">Moorena producens 3L</name>
    <dbReference type="NCBI Taxonomy" id="489825"/>
    <lineage>
        <taxon>Bacteria</taxon>
        <taxon>Bacillati</taxon>
        <taxon>Cyanobacteriota</taxon>
        <taxon>Cyanophyceae</taxon>
        <taxon>Coleofasciculales</taxon>
        <taxon>Coleofasciculaceae</taxon>
        <taxon>Moorena</taxon>
    </lineage>
</organism>
<name>F4XQQ0_9CYAN</name>
<evidence type="ECO:0000313" key="2">
    <source>
        <dbReference type="Proteomes" id="UP000003959"/>
    </source>
</evidence>
<keyword evidence="2" id="KW-1185">Reference proteome</keyword>
<dbReference type="AlphaFoldDB" id="F4XQQ0"/>
<accession>F4XQQ0</accession>
<reference evidence="2" key="1">
    <citation type="journal article" date="2011" name="Proc. Natl. Acad. Sci. U.S.A.">
        <title>Genomic insights into the physiology and ecology of the marine filamentous cyanobacterium Lyngbya majuscula.</title>
        <authorList>
            <person name="Jones A.C."/>
            <person name="Monroe E.A."/>
            <person name="Podell S."/>
            <person name="Hess W.R."/>
            <person name="Klages S."/>
            <person name="Esquenazi E."/>
            <person name="Niessen S."/>
            <person name="Hoover H."/>
            <person name="Rothmann M."/>
            <person name="Lasken R.S."/>
            <person name="Yates J.R.III."/>
            <person name="Reinhardt R."/>
            <person name="Kube M."/>
            <person name="Burkart M.D."/>
            <person name="Allen E.E."/>
            <person name="Dorrestein P.C."/>
            <person name="Gerwick W.H."/>
            <person name="Gerwick L."/>
        </authorList>
    </citation>
    <scope>NUCLEOTIDE SEQUENCE [LARGE SCALE GENOMIC DNA]</scope>
    <source>
        <strain evidence="2">3L</strain>
    </source>
</reference>